<keyword evidence="3" id="KW-1185">Reference proteome</keyword>
<evidence type="ECO:0000256" key="1">
    <source>
        <dbReference type="SAM" id="MobiDB-lite"/>
    </source>
</evidence>
<proteinExistence type="predicted"/>
<feature type="compositionally biased region" description="Basic and acidic residues" evidence="1">
    <location>
        <begin position="234"/>
        <end position="252"/>
    </location>
</feature>
<dbReference type="Proteomes" id="UP000054018">
    <property type="component" value="Unassembled WGS sequence"/>
</dbReference>
<feature type="compositionally biased region" description="Low complexity" evidence="1">
    <location>
        <begin position="144"/>
        <end position="157"/>
    </location>
</feature>
<reference evidence="2 3" key="1">
    <citation type="submission" date="2014-04" db="EMBL/GenBank/DDBJ databases">
        <authorList>
            <consortium name="DOE Joint Genome Institute"/>
            <person name="Kuo A."/>
            <person name="Kohler A."/>
            <person name="Costa M.D."/>
            <person name="Nagy L.G."/>
            <person name="Floudas D."/>
            <person name="Copeland A."/>
            <person name="Barry K.W."/>
            <person name="Cichocki N."/>
            <person name="Veneault-Fourrey C."/>
            <person name="LaButti K."/>
            <person name="Lindquist E.A."/>
            <person name="Lipzen A."/>
            <person name="Lundell T."/>
            <person name="Morin E."/>
            <person name="Murat C."/>
            <person name="Sun H."/>
            <person name="Tunlid A."/>
            <person name="Henrissat B."/>
            <person name="Grigoriev I.V."/>
            <person name="Hibbett D.S."/>
            <person name="Martin F."/>
            <person name="Nordberg H.P."/>
            <person name="Cantor M.N."/>
            <person name="Hua S.X."/>
        </authorList>
    </citation>
    <scope>NUCLEOTIDE SEQUENCE [LARGE SCALE GENOMIC DNA]</scope>
    <source>
        <strain evidence="2 3">441</strain>
    </source>
</reference>
<evidence type="ECO:0000313" key="3">
    <source>
        <dbReference type="Proteomes" id="UP000054018"/>
    </source>
</evidence>
<feature type="compositionally biased region" description="Low complexity" evidence="1">
    <location>
        <begin position="112"/>
        <end position="125"/>
    </location>
</feature>
<sequence length="403" mass="43684">MHIAFETPKRVTPIPPKPAAPTVSWRPSRESLRNIPSPKPAPLTSLPDPPVSSLTVPPNKLRSPKSQPPSPSLRTSPFLTHKRTKTAPPSPSHPRPVQSKRLDSPPYLSLAPSTSSSLNVLVSTPRSFHHRASQSVPLAERDSSLLSPPSFSPCSPGFSGGRADTHALYHQRRVSSPARSESIAPSAKMRSRMDALACLEGKGRWGPRRHVRGKALRKSNFMSMSDSEDGEGEGEGKRRDISVAHPKGEEIRPVPTVCVEDVGSMADADDEGGEEGQSVPSSSHLFAGKQKRSRPDDNRRTWKRLSHSPARTAPILSSGPRLAPALASSSSLPVTSPLTPTTSLPMNNVTVPPSATASTSRGRKRRSTVESWFPLHSFIDLKTDVDERASSWKWRSFIEVGVA</sequence>
<reference evidence="3" key="2">
    <citation type="submission" date="2015-01" db="EMBL/GenBank/DDBJ databases">
        <title>Evolutionary Origins and Diversification of the Mycorrhizal Mutualists.</title>
        <authorList>
            <consortium name="DOE Joint Genome Institute"/>
            <consortium name="Mycorrhizal Genomics Consortium"/>
            <person name="Kohler A."/>
            <person name="Kuo A."/>
            <person name="Nagy L.G."/>
            <person name="Floudas D."/>
            <person name="Copeland A."/>
            <person name="Barry K.W."/>
            <person name="Cichocki N."/>
            <person name="Veneault-Fourrey C."/>
            <person name="LaButti K."/>
            <person name="Lindquist E.A."/>
            <person name="Lipzen A."/>
            <person name="Lundell T."/>
            <person name="Morin E."/>
            <person name="Murat C."/>
            <person name="Riley R."/>
            <person name="Ohm R."/>
            <person name="Sun H."/>
            <person name="Tunlid A."/>
            <person name="Henrissat B."/>
            <person name="Grigoriev I.V."/>
            <person name="Hibbett D.S."/>
            <person name="Martin F."/>
        </authorList>
    </citation>
    <scope>NUCLEOTIDE SEQUENCE [LARGE SCALE GENOMIC DNA]</scope>
    <source>
        <strain evidence="3">441</strain>
    </source>
</reference>
<feature type="compositionally biased region" description="Polar residues" evidence="1">
    <location>
        <begin position="346"/>
        <end position="360"/>
    </location>
</feature>
<name>A0A0C9Y478_9AGAM</name>
<protein>
    <submittedName>
        <fullName evidence="2">Uncharacterized protein</fullName>
    </submittedName>
</protein>
<dbReference type="AlphaFoldDB" id="A0A0C9Y478"/>
<feature type="region of interest" description="Disordered" evidence="1">
    <location>
        <begin position="207"/>
        <end position="366"/>
    </location>
</feature>
<dbReference type="HOGENOM" id="CLU_057168_0_0_1"/>
<dbReference type="OrthoDB" id="3260393at2759"/>
<accession>A0A0C9Y478</accession>
<feature type="compositionally biased region" description="Basic residues" evidence="1">
    <location>
        <begin position="207"/>
        <end position="217"/>
    </location>
</feature>
<organism evidence="2 3">
    <name type="scientific">Pisolithus microcarpus 441</name>
    <dbReference type="NCBI Taxonomy" id="765257"/>
    <lineage>
        <taxon>Eukaryota</taxon>
        <taxon>Fungi</taxon>
        <taxon>Dikarya</taxon>
        <taxon>Basidiomycota</taxon>
        <taxon>Agaricomycotina</taxon>
        <taxon>Agaricomycetes</taxon>
        <taxon>Agaricomycetidae</taxon>
        <taxon>Boletales</taxon>
        <taxon>Sclerodermatineae</taxon>
        <taxon>Pisolithaceae</taxon>
        <taxon>Pisolithus</taxon>
    </lineage>
</organism>
<dbReference type="EMBL" id="KN834144">
    <property type="protein sequence ID" value="KIK11876.1"/>
    <property type="molecule type" value="Genomic_DNA"/>
</dbReference>
<evidence type="ECO:0000313" key="2">
    <source>
        <dbReference type="EMBL" id="KIK11876.1"/>
    </source>
</evidence>
<gene>
    <name evidence="2" type="ORF">PISMIDRAFT_19152</name>
</gene>
<dbReference type="STRING" id="765257.A0A0C9Y478"/>
<feature type="region of interest" description="Disordered" evidence="1">
    <location>
        <begin position="1"/>
        <end position="191"/>
    </location>
</feature>
<feature type="compositionally biased region" description="Low complexity" evidence="1">
    <location>
        <begin position="316"/>
        <end position="345"/>
    </location>
</feature>